<feature type="transmembrane region" description="Helical" evidence="9">
    <location>
        <begin position="75"/>
        <end position="94"/>
    </location>
</feature>
<dbReference type="InterPro" id="IPR003593">
    <property type="entry name" value="AAA+_ATPase"/>
</dbReference>
<dbReference type="InterPro" id="IPR027417">
    <property type="entry name" value="P-loop_NTPase"/>
</dbReference>
<dbReference type="InterPro" id="IPR036640">
    <property type="entry name" value="ABC1_TM_sf"/>
</dbReference>
<reference evidence="12" key="1">
    <citation type="submission" date="2022-07" db="EMBL/GenBank/DDBJ databases">
        <title>Enhanced cultured diversity of the mouse gut microbiota enables custom-made synthetic communities.</title>
        <authorList>
            <person name="Afrizal A."/>
        </authorList>
    </citation>
    <scope>NUCLEOTIDE SEQUENCE</scope>
    <source>
        <strain evidence="12">DSM 28593</strain>
    </source>
</reference>
<evidence type="ECO:0000256" key="3">
    <source>
        <dbReference type="ARBA" id="ARBA00022475"/>
    </source>
</evidence>
<keyword evidence="7 9" id="KW-1133">Transmembrane helix</keyword>
<dbReference type="GO" id="GO:0015421">
    <property type="term" value="F:ABC-type oligopeptide transporter activity"/>
    <property type="evidence" value="ECO:0007669"/>
    <property type="project" value="TreeGrafter"/>
</dbReference>
<keyword evidence="8 9" id="KW-0472">Membrane</keyword>
<evidence type="ECO:0000256" key="8">
    <source>
        <dbReference type="ARBA" id="ARBA00023136"/>
    </source>
</evidence>
<evidence type="ECO:0000256" key="5">
    <source>
        <dbReference type="ARBA" id="ARBA00022741"/>
    </source>
</evidence>
<feature type="domain" description="ABC transmembrane type-1" evidence="11">
    <location>
        <begin position="19"/>
        <end position="321"/>
    </location>
</feature>
<keyword evidence="13" id="KW-1185">Reference proteome</keyword>
<protein>
    <submittedName>
        <fullName evidence="12">ABC transporter ATP-binding protein/permease</fullName>
    </submittedName>
</protein>
<gene>
    <name evidence="12" type="ORF">NSA47_10795</name>
</gene>
<dbReference type="AlphaFoldDB" id="A0AAE3HF84"/>
<dbReference type="InterPro" id="IPR017871">
    <property type="entry name" value="ABC_transporter-like_CS"/>
</dbReference>
<comment type="subcellular location">
    <subcellularLocation>
        <location evidence="1">Cell membrane</location>
        <topology evidence="1">Multi-pass membrane protein</topology>
    </subcellularLocation>
</comment>
<feature type="transmembrane region" description="Helical" evidence="9">
    <location>
        <begin position="278"/>
        <end position="301"/>
    </location>
</feature>
<evidence type="ECO:0000256" key="2">
    <source>
        <dbReference type="ARBA" id="ARBA00022448"/>
    </source>
</evidence>
<dbReference type="SUPFAM" id="SSF90123">
    <property type="entry name" value="ABC transporter transmembrane region"/>
    <property type="match status" value="1"/>
</dbReference>
<dbReference type="InterPro" id="IPR011527">
    <property type="entry name" value="ABC1_TM_dom"/>
</dbReference>
<feature type="transmembrane region" description="Helical" evidence="9">
    <location>
        <begin position="157"/>
        <end position="174"/>
    </location>
</feature>
<dbReference type="PROSITE" id="PS50929">
    <property type="entry name" value="ABC_TM1F"/>
    <property type="match status" value="1"/>
</dbReference>
<dbReference type="FunFam" id="3.40.50.300:FF:000221">
    <property type="entry name" value="Multidrug ABC transporter ATP-binding protein"/>
    <property type="match status" value="1"/>
</dbReference>
<dbReference type="GO" id="GO:0005886">
    <property type="term" value="C:plasma membrane"/>
    <property type="evidence" value="ECO:0007669"/>
    <property type="project" value="UniProtKB-SubCell"/>
</dbReference>
<sequence>MKNIRLLWRLMKGNRILYFASMISMGLATLFAIVSPLVIRVTIDSIIGNQPLEVPLWIARWIDSIGGKEYLYDNLWIPALLLVAITVANGVFLYTKGKWSAIAAEDIAKKMKEELYDHIQHQPYSWHGKVDTGDLIQRCTSDVETIRRFLAVQFVEISRVIFMLVFSLSIMLVLDVKMTLISMAVVPLLLIFSWVFYNKVRKSFQLADESEARLSTVLQENLAGVRIVRAFGRQAFEQDKFKERNKEFRDLVYHLVVLLAWYWSLSDILSLLQMGAVLVVGSYLAGTGVITLGTLVVFTTYEGMLLWPIRQLGRILADMGKTMVSLGRVKEILDQPREDMNGQGLTPTIKGKIQFNNVSFSYDKESPILKNISFTIEKGKTIAVIGPTGSGKSSLVHLLQGLYDYDGGSITIDGIELRDMNKQHLRKNIGIVLQEPFLYSKTLGENIGLAKRRVKPAEIYEAANVASIHEVIESFEHGYDTPVGERGVTLSGGQKQRIAIARTIIQKAPILIFDDSLSAIDTETDAAIRKSLREKSEKVTTIIISHRITTIAEADYIMALDQGQLVQWGTHEELMKQEGLYRRIWNIQNQLEQDLDRELQEGRV</sequence>
<feature type="transmembrane region" description="Helical" evidence="9">
    <location>
        <begin position="16"/>
        <end position="39"/>
    </location>
</feature>
<dbReference type="Gene3D" id="3.40.50.300">
    <property type="entry name" value="P-loop containing nucleotide triphosphate hydrolases"/>
    <property type="match status" value="1"/>
</dbReference>
<dbReference type="PROSITE" id="PS00211">
    <property type="entry name" value="ABC_TRANSPORTER_1"/>
    <property type="match status" value="1"/>
</dbReference>
<dbReference type="CDD" id="cd18542">
    <property type="entry name" value="ABC_6TM_YknU_like"/>
    <property type="match status" value="1"/>
</dbReference>
<evidence type="ECO:0000259" key="10">
    <source>
        <dbReference type="PROSITE" id="PS50893"/>
    </source>
</evidence>
<feature type="transmembrane region" description="Helical" evidence="9">
    <location>
        <begin position="180"/>
        <end position="197"/>
    </location>
</feature>
<proteinExistence type="predicted"/>
<evidence type="ECO:0000256" key="6">
    <source>
        <dbReference type="ARBA" id="ARBA00022840"/>
    </source>
</evidence>
<dbReference type="SMART" id="SM00382">
    <property type="entry name" value="AAA"/>
    <property type="match status" value="1"/>
</dbReference>
<keyword evidence="4 9" id="KW-0812">Transmembrane</keyword>
<keyword evidence="2" id="KW-0813">Transport</keyword>
<dbReference type="PROSITE" id="PS50893">
    <property type="entry name" value="ABC_TRANSPORTER_2"/>
    <property type="match status" value="1"/>
</dbReference>
<keyword evidence="3" id="KW-1003">Cell membrane</keyword>
<feature type="domain" description="ABC transporter" evidence="10">
    <location>
        <begin position="353"/>
        <end position="587"/>
    </location>
</feature>
<dbReference type="SUPFAM" id="SSF52540">
    <property type="entry name" value="P-loop containing nucleoside triphosphate hydrolases"/>
    <property type="match status" value="1"/>
</dbReference>
<dbReference type="GO" id="GO:0016887">
    <property type="term" value="F:ATP hydrolysis activity"/>
    <property type="evidence" value="ECO:0007669"/>
    <property type="project" value="InterPro"/>
</dbReference>
<evidence type="ECO:0000313" key="12">
    <source>
        <dbReference type="EMBL" id="MCR1899472.1"/>
    </source>
</evidence>
<dbReference type="Gene3D" id="1.20.1560.10">
    <property type="entry name" value="ABC transporter type 1, transmembrane domain"/>
    <property type="match status" value="1"/>
</dbReference>
<dbReference type="Proteomes" id="UP001205748">
    <property type="component" value="Unassembled WGS sequence"/>
</dbReference>
<keyword evidence="5" id="KW-0547">Nucleotide-binding</keyword>
<evidence type="ECO:0000256" key="1">
    <source>
        <dbReference type="ARBA" id="ARBA00004651"/>
    </source>
</evidence>
<comment type="caution">
    <text evidence="12">The sequence shown here is derived from an EMBL/GenBank/DDBJ whole genome shotgun (WGS) entry which is preliminary data.</text>
</comment>
<dbReference type="InterPro" id="IPR003439">
    <property type="entry name" value="ABC_transporter-like_ATP-bd"/>
</dbReference>
<evidence type="ECO:0000259" key="11">
    <source>
        <dbReference type="PROSITE" id="PS50929"/>
    </source>
</evidence>
<evidence type="ECO:0000313" key="13">
    <source>
        <dbReference type="Proteomes" id="UP001205748"/>
    </source>
</evidence>
<dbReference type="InterPro" id="IPR039421">
    <property type="entry name" value="Type_1_exporter"/>
</dbReference>
<dbReference type="PANTHER" id="PTHR43394">
    <property type="entry name" value="ATP-DEPENDENT PERMEASE MDL1, MITOCHONDRIAL"/>
    <property type="match status" value="1"/>
</dbReference>
<dbReference type="Pfam" id="PF00664">
    <property type="entry name" value="ABC_membrane"/>
    <property type="match status" value="1"/>
</dbReference>
<evidence type="ECO:0000256" key="7">
    <source>
        <dbReference type="ARBA" id="ARBA00022989"/>
    </source>
</evidence>
<accession>A0AAE3HF84</accession>
<dbReference type="GO" id="GO:0005524">
    <property type="term" value="F:ATP binding"/>
    <property type="evidence" value="ECO:0007669"/>
    <property type="project" value="UniProtKB-KW"/>
</dbReference>
<dbReference type="PANTHER" id="PTHR43394:SF1">
    <property type="entry name" value="ATP-BINDING CASSETTE SUB-FAMILY B MEMBER 10, MITOCHONDRIAL"/>
    <property type="match status" value="1"/>
</dbReference>
<evidence type="ECO:0000256" key="9">
    <source>
        <dbReference type="SAM" id="Phobius"/>
    </source>
</evidence>
<dbReference type="RefSeq" id="WP_257531881.1">
    <property type="nucleotide sequence ID" value="NZ_JANKAS010000010.1"/>
</dbReference>
<dbReference type="Pfam" id="PF00005">
    <property type="entry name" value="ABC_tran"/>
    <property type="match status" value="1"/>
</dbReference>
<organism evidence="12 13">
    <name type="scientific">Irregularibacter muris</name>
    <dbReference type="NCBI Taxonomy" id="1796619"/>
    <lineage>
        <taxon>Bacteria</taxon>
        <taxon>Bacillati</taxon>
        <taxon>Bacillota</taxon>
        <taxon>Clostridia</taxon>
        <taxon>Eubacteriales</taxon>
        <taxon>Eubacteriaceae</taxon>
        <taxon>Irregularibacter</taxon>
    </lineage>
</organism>
<name>A0AAE3HF84_9FIRM</name>
<evidence type="ECO:0000256" key="4">
    <source>
        <dbReference type="ARBA" id="ARBA00022692"/>
    </source>
</evidence>
<feature type="transmembrane region" description="Helical" evidence="9">
    <location>
        <begin position="251"/>
        <end position="272"/>
    </location>
</feature>
<dbReference type="EMBL" id="JANKAS010000010">
    <property type="protein sequence ID" value="MCR1899472.1"/>
    <property type="molecule type" value="Genomic_DNA"/>
</dbReference>
<keyword evidence="6 12" id="KW-0067">ATP-binding</keyword>